<dbReference type="EMBL" id="UGTL01000001">
    <property type="protein sequence ID" value="SUB86281.1"/>
    <property type="molecule type" value="Genomic_DNA"/>
</dbReference>
<dbReference type="Gene3D" id="2.60.120.10">
    <property type="entry name" value="Jelly Rolls"/>
    <property type="match status" value="1"/>
</dbReference>
<protein>
    <submittedName>
        <fullName evidence="1">Uncharacterized protein conserved in bacteria</fullName>
    </submittedName>
</protein>
<dbReference type="InterPro" id="IPR014710">
    <property type="entry name" value="RmlC-like_jellyroll"/>
</dbReference>
<gene>
    <name evidence="1" type="ORF">NCTC11157_02031</name>
</gene>
<dbReference type="SUPFAM" id="SSF51182">
    <property type="entry name" value="RmlC-like cupins"/>
    <property type="match status" value="1"/>
</dbReference>
<dbReference type="Pfam" id="PF05962">
    <property type="entry name" value="HutD"/>
    <property type="match status" value="1"/>
</dbReference>
<evidence type="ECO:0000313" key="2">
    <source>
        <dbReference type="Proteomes" id="UP000254072"/>
    </source>
</evidence>
<evidence type="ECO:0000313" key="1">
    <source>
        <dbReference type="EMBL" id="SUB86281.1"/>
    </source>
</evidence>
<dbReference type="AlphaFoldDB" id="A0A379E1T8"/>
<dbReference type="PANTHER" id="PTHR37943:SF1">
    <property type="entry name" value="PROTEIN VES"/>
    <property type="match status" value="1"/>
</dbReference>
<sequence length="202" mass="23319">MKEYLKACVGYFVYFCISFIRFKFGNKKQQKKIDMKVIKQTDYKVNQWAGGITRELMIYPEGSSLGERNFDFRISSAIIDLTESDFSDFSGYKRYILPVEGDVTLFCADEKIILSPDVPFLFDGSEAIHSENSKGAIDFNVIFREGYPLEVEVVNDVERKQTRAILFALEDIEVNNRVIVRHDAVLMNEDYSIKGKAIEVRF</sequence>
<dbReference type="InterPro" id="IPR011051">
    <property type="entry name" value="RmlC_Cupin_sf"/>
</dbReference>
<name>A0A379E1T8_9BACT</name>
<accession>A0A379E1T8</accession>
<organism evidence="1 2">
    <name type="scientific">Prevotella disiens</name>
    <dbReference type="NCBI Taxonomy" id="28130"/>
    <lineage>
        <taxon>Bacteria</taxon>
        <taxon>Pseudomonadati</taxon>
        <taxon>Bacteroidota</taxon>
        <taxon>Bacteroidia</taxon>
        <taxon>Bacteroidales</taxon>
        <taxon>Prevotellaceae</taxon>
        <taxon>Prevotella</taxon>
    </lineage>
</organism>
<dbReference type="PANTHER" id="PTHR37943">
    <property type="entry name" value="PROTEIN VES"/>
    <property type="match status" value="1"/>
</dbReference>
<proteinExistence type="predicted"/>
<dbReference type="OrthoDB" id="9786443at2"/>
<reference evidence="1 2" key="1">
    <citation type="submission" date="2018-06" db="EMBL/GenBank/DDBJ databases">
        <authorList>
            <consortium name="Pathogen Informatics"/>
            <person name="Doyle S."/>
        </authorList>
    </citation>
    <scope>NUCLEOTIDE SEQUENCE [LARGE SCALE GENOMIC DNA]</scope>
    <source>
        <strain evidence="1 2">NCTC11157</strain>
    </source>
</reference>
<dbReference type="Proteomes" id="UP000254072">
    <property type="component" value="Unassembled WGS sequence"/>
</dbReference>
<dbReference type="InterPro" id="IPR010282">
    <property type="entry name" value="Uncharacterised_HutD/Ves"/>
</dbReference>